<dbReference type="RefSeq" id="WP_210220113.1">
    <property type="nucleotide sequence ID" value="NZ_CP072793.1"/>
</dbReference>
<evidence type="ECO:0000313" key="2">
    <source>
        <dbReference type="Proteomes" id="UP000672009"/>
    </source>
</evidence>
<protein>
    <submittedName>
        <fullName evidence="1">Uncharacterized protein</fullName>
    </submittedName>
</protein>
<dbReference type="EMBL" id="CP072793">
    <property type="protein sequence ID" value="QTR54637.1"/>
    <property type="molecule type" value="Genomic_DNA"/>
</dbReference>
<keyword evidence="2" id="KW-1185">Reference proteome</keyword>
<name>A0A975II72_9GAMM</name>
<reference evidence="1" key="1">
    <citation type="submission" date="2021-04" db="EMBL/GenBank/DDBJ databases">
        <title>Genomics, taxonomy and metabolism of representatives of sulfur bacteria of the genus Thiothrix: Thiothrix fructosivorans QT, Thiothrix unzii A1T and three new species, Thiothrix subterranea sp. nov., Thiothrix litoralis sp. nov. and 'Candidatus Thiothrix anitrata' sp. nov.</title>
        <authorList>
            <person name="Ravin N.V."/>
            <person name="Smolyakov D."/>
            <person name="Rudenko T.S."/>
            <person name="Mardanov A.V."/>
            <person name="Beletsky A.V."/>
            <person name="Markov N.D."/>
            <person name="Fomenkov A.I."/>
            <person name="Roberts R.J."/>
            <person name="Karnachuk O.V."/>
            <person name="Novikov A."/>
            <person name="Grabovich M.Y."/>
        </authorList>
    </citation>
    <scope>NUCLEOTIDE SEQUENCE</scope>
    <source>
        <strain evidence="1">A1</strain>
    </source>
</reference>
<proteinExistence type="predicted"/>
<gene>
    <name evidence="1" type="ORF">J9260_05995</name>
</gene>
<accession>A0A975II72</accession>
<sequence length="106" mass="12126">MNPHYTRGSNLVSVNSRYSVTEAMKEPIGYKACWICPSRDEAIVFVRNIKAVATLLNRSTTCFRYRVPKYDESAESMRIQLQLISNGQMKAEDIASEWMVIMEITA</sequence>
<evidence type="ECO:0000313" key="1">
    <source>
        <dbReference type="EMBL" id="QTR54637.1"/>
    </source>
</evidence>
<organism evidence="1 2">
    <name type="scientific">Thiothrix unzii</name>
    <dbReference type="NCBI Taxonomy" id="111769"/>
    <lineage>
        <taxon>Bacteria</taxon>
        <taxon>Pseudomonadati</taxon>
        <taxon>Pseudomonadota</taxon>
        <taxon>Gammaproteobacteria</taxon>
        <taxon>Thiotrichales</taxon>
        <taxon>Thiotrichaceae</taxon>
        <taxon>Thiothrix</taxon>
    </lineage>
</organism>
<dbReference type="AlphaFoldDB" id="A0A975II72"/>
<dbReference type="Proteomes" id="UP000672009">
    <property type="component" value="Chromosome"/>
</dbReference>
<dbReference type="KEGG" id="tun:J9260_05995"/>